<protein>
    <recommendedName>
        <fullName evidence="2">PB1-like domain-containing protein</fullName>
    </recommendedName>
</protein>
<sequence>MDDGIMIVYHHGDSLVYDNDHTDDLTGLDQDLLDVFLLRDYYKVLGYDNMVESWWLVPVRPMKSGLRALSHDKELLEMCFYAKNNEERVHIYYDHEVFQPMVDEAPELIELTPNATGVDKDVKRTTPNPNNDTPTISSEKTNPKPPEFTTIPSKSPINSTTEGPSNAASNPLPQSASNHQLKETSQLKPAPKKTPMPKPTPKETHKPTPNPALKPKFTSKPAPKPKSTSNTTKPTLKSGSKPNLTPK</sequence>
<dbReference type="EMBL" id="SDMP01000019">
    <property type="protein sequence ID" value="RYQ91783.1"/>
    <property type="molecule type" value="Genomic_DNA"/>
</dbReference>
<comment type="caution">
    <text evidence="3">The sequence shown here is derived from an EMBL/GenBank/DDBJ whole genome shotgun (WGS) entry which is preliminary data.</text>
</comment>
<feature type="domain" description="PB1-like" evidence="2">
    <location>
        <begin position="1"/>
        <end position="95"/>
    </location>
</feature>
<evidence type="ECO:0000313" key="3">
    <source>
        <dbReference type="EMBL" id="RYQ91783.1"/>
    </source>
</evidence>
<reference evidence="3 4" key="1">
    <citation type="submission" date="2019-01" db="EMBL/GenBank/DDBJ databases">
        <title>Sequencing of cultivated peanut Arachis hypogaea provides insights into genome evolution and oil improvement.</title>
        <authorList>
            <person name="Chen X."/>
        </authorList>
    </citation>
    <scope>NUCLEOTIDE SEQUENCE [LARGE SCALE GENOMIC DNA]</scope>
    <source>
        <strain evidence="4">cv. Fuhuasheng</strain>
        <tissue evidence="3">Leaves</tissue>
    </source>
</reference>
<keyword evidence="4" id="KW-1185">Reference proteome</keyword>
<proteinExistence type="predicted"/>
<evidence type="ECO:0000313" key="4">
    <source>
        <dbReference type="Proteomes" id="UP000289738"/>
    </source>
</evidence>
<evidence type="ECO:0000259" key="2">
    <source>
        <dbReference type="Pfam" id="PF26130"/>
    </source>
</evidence>
<feature type="region of interest" description="Disordered" evidence="1">
    <location>
        <begin position="113"/>
        <end position="247"/>
    </location>
</feature>
<gene>
    <name evidence="3" type="ORF">Ahy_B09g097816</name>
</gene>
<dbReference type="Proteomes" id="UP000289738">
    <property type="component" value="Chromosome B09"/>
</dbReference>
<feature type="compositionally biased region" description="Low complexity" evidence="1">
    <location>
        <begin position="214"/>
        <end position="238"/>
    </location>
</feature>
<feature type="compositionally biased region" description="Polar residues" evidence="1">
    <location>
        <begin position="150"/>
        <end position="187"/>
    </location>
</feature>
<feature type="compositionally biased region" description="Low complexity" evidence="1">
    <location>
        <begin position="125"/>
        <end position="135"/>
    </location>
</feature>
<accession>A0A444XQ06</accession>
<name>A0A444XQ06_ARAHY</name>
<dbReference type="Pfam" id="PF26130">
    <property type="entry name" value="PB1-like"/>
    <property type="match status" value="1"/>
</dbReference>
<dbReference type="AlphaFoldDB" id="A0A444XQ06"/>
<dbReference type="InterPro" id="IPR058594">
    <property type="entry name" value="PB1-like_dom_pln"/>
</dbReference>
<evidence type="ECO:0000256" key="1">
    <source>
        <dbReference type="SAM" id="MobiDB-lite"/>
    </source>
</evidence>
<organism evidence="3 4">
    <name type="scientific">Arachis hypogaea</name>
    <name type="common">Peanut</name>
    <dbReference type="NCBI Taxonomy" id="3818"/>
    <lineage>
        <taxon>Eukaryota</taxon>
        <taxon>Viridiplantae</taxon>
        <taxon>Streptophyta</taxon>
        <taxon>Embryophyta</taxon>
        <taxon>Tracheophyta</taxon>
        <taxon>Spermatophyta</taxon>
        <taxon>Magnoliopsida</taxon>
        <taxon>eudicotyledons</taxon>
        <taxon>Gunneridae</taxon>
        <taxon>Pentapetalae</taxon>
        <taxon>rosids</taxon>
        <taxon>fabids</taxon>
        <taxon>Fabales</taxon>
        <taxon>Fabaceae</taxon>
        <taxon>Papilionoideae</taxon>
        <taxon>50 kb inversion clade</taxon>
        <taxon>dalbergioids sensu lato</taxon>
        <taxon>Dalbergieae</taxon>
        <taxon>Pterocarpus clade</taxon>
        <taxon>Arachis</taxon>
    </lineage>
</organism>